<comment type="subunit">
    <text evidence="4">Part of the signal recognition particle protein translocation system, which is composed of SRP and FtsY. Archaeal SRP consists of a 7S RNA molecule of 300 nucleotides and two protein subunits: SRP54 and SRP19.</text>
</comment>
<evidence type="ECO:0000313" key="6">
    <source>
        <dbReference type="Proteomes" id="UP000002654"/>
    </source>
</evidence>
<sequence length="95" mass="11376">MRRKEGRIFWLVYIDSTVPRSLGRIIPRDSAVPRPTFEEVAKALERLNVKFEAYKDKKYPALWYDERGQGYFVVYAEDIRELARRVAREIANLRR</sequence>
<keyword evidence="1 4" id="KW-0963">Cytoplasm</keyword>
<keyword evidence="6" id="KW-1185">Reference proteome</keyword>
<keyword evidence="3 4" id="KW-0687">Ribonucleoprotein</keyword>
<protein>
    <recommendedName>
        <fullName evidence="4">Signal recognition particle 19 kDa protein</fullName>
        <shortName evidence="4">SRP19</shortName>
    </recommendedName>
</protein>
<keyword evidence="2 4" id="KW-0733">Signal recognition particle</keyword>
<dbReference type="KEGG" id="ttn:TTX_2083"/>
<comment type="function">
    <text evidence="4">Involved in targeting and insertion of nascent membrane proteins into the cytoplasmic membrane. Binds directly to 7S RNA and mediates binding of the 54 kDa subunit of the SRP.</text>
</comment>
<comment type="subcellular location">
    <subcellularLocation>
        <location evidence="4">Cytoplasm</location>
    </subcellularLocation>
</comment>
<dbReference type="HOGENOM" id="CLU_169299_1_0_2"/>
<proteinExistence type="inferred from homology"/>
<evidence type="ECO:0000256" key="3">
    <source>
        <dbReference type="ARBA" id="ARBA00023274"/>
    </source>
</evidence>
<name>G4RML9_THETK</name>
<dbReference type="EMBL" id="FN869859">
    <property type="protein sequence ID" value="CCC82695.1"/>
    <property type="molecule type" value="Genomic_DNA"/>
</dbReference>
<dbReference type="GO" id="GO:0008312">
    <property type="term" value="F:7S RNA binding"/>
    <property type="evidence" value="ECO:0007669"/>
    <property type="project" value="UniProtKB-UniRule"/>
</dbReference>
<dbReference type="GeneID" id="11262971"/>
<accession>G4RML9</accession>
<dbReference type="InterPro" id="IPR002778">
    <property type="entry name" value="Signal_recog_particle_SRP19"/>
</dbReference>
<evidence type="ECO:0000313" key="5">
    <source>
        <dbReference type="EMBL" id="CCC82695.1"/>
    </source>
</evidence>
<dbReference type="PATRIC" id="fig|768679.9.peg.2107"/>
<dbReference type="AlphaFoldDB" id="G4RML9"/>
<reference evidence="5 6" key="1">
    <citation type="journal article" date="2011" name="PLoS ONE">
        <title>The complete genome sequence of Thermoproteus tenax: a physiologically versatile member of the Crenarchaeota.</title>
        <authorList>
            <person name="Siebers B."/>
            <person name="Zaparty M."/>
            <person name="Raddatz G."/>
            <person name="Tjaden B."/>
            <person name="Albers S.V."/>
            <person name="Bell S.D."/>
            <person name="Blombach F."/>
            <person name="Kletzin A."/>
            <person name="Kyrpides N."/>
            <person name="Lanz C."/>
            <person name="Plagens A."/>
            <person name="Rampp M."/>
            <person name="Rosinus A."/>
            <person name="von Jan M."/>
            <person name="Makarova K.S."/>
            <person name="Klenk H.P."/>
            <person name="Schuster S.C."/>
            <person name="Hensel R."/>
        </authorList>
    </citation>
    <scope>NUCLEOTIDE SEQUENCE [LARGE SCALE GENOMIC DNA]</scope>
    <source>
        <strain evidence="6">ATCC 35583 / DSM 2078 / JCM 9277 / NBRC 100435 / Kra 1</strain>
    </source>
</reference>
<dbReference type="eggNOG" id="arCOG01217">
    <property type="taxonomic scope" value="Archaea"/>
</dbReference>
<evidence type="ECO:0000256" key="4">
    <source>
        <dbReference type="HAMAP-Rule" id="MF_00305"/>
    </source>
</evidence>
<dbReference type="SUPFAM" id="SSF69695">
    <property type="entry name" value="SRP19"/>
    <property type="match status" value="1"/>
</dbReference>
<dbReference type="InterPro" id="IPR022938">
    <property type="entry name" value="SRP19_arc-type"/>
</dbReference>
<dbReference type="GO" id="GO:0006614">
    <property type="term" value="P:SRP-dependent cotranslational protein targeting to membrane"/>
    <property type="evidence" value="ECO:0007669"/>
    <property type="project" value="InterPro"/>
</dbReference>
<dbReference type="GO" id="GO:0048500">
    <property type="term" value="C:signal recognition particle"/>
    <property type="evidence" value="ECO:0007669"/>
    <property type="project" value="UniProtKB-UniRule"/>
</dbReference>
<dbReference type="OrthoDB" id="56356at2157"/>
<keyword evidence="4" id="KW-0694">RNA-binding</keyword>
<evidence type="ECO:0000256" key="1">
    <source>
        <dbReference type="ARBA" id="ARBA00022490"/>
    </source>
</evidence>
<dbReference type="HAMAP" id="MF_00305">
    <property type="entry name" value="SRP19"/>
    <property type="match status" value="1"/>
</dbReference>
<dbReference type="Gene3D" id="3.30.56.30">
    <property type="entry name" value="Signal recognition particle, SRP19-like subunit"/>
    <property type="match status" value="1"/>
</dbReference>
<dbReference type="InterPro" id="IPR036521">
    <property type="entry name" value="SRP19-like_sf"/>
</dbReference>
<evidence type="ECO:0000256" key="2">
    <source>
        <dbReference type="ARBA" id="ARBA00023135"/>
    </source>
</evidence>
<dbReference type="PaxDb" id="768679-TTX_2083"/>
<organism evidence="5 6">
    <name type="scientific">Thermoproteus tenax (strain ATCC 35583 / DSM 2078 / JCM 9277 / NBRC 100435 / Kra 1)</name>
    <dbReference type="NCBI Taxonomy" id="768679"/>
    <lineage>
        <taxon>Archaea</taxon>
        <taxon>Thermoproteota</taxon>
        <taxon>Thermoprotei</taxon>
        <taxon>Thermoproteales</taxon>
        <taxon>Thermoproteaceae</taxon>
        <taxon>Thermoproteus</taxon>
    </lineage>
</organism>
<gene>
    <name evidence="4" type="primary">srp19</name>
    <name evidence="5" type="ordered locus">TTX_2083</name>
</gene>
<dbReference type="RefSeq" id="WP_014127948.1">
    <property type="nucleotide sequence ID" value="NC_016070.1"/>
</dbReference>
<dbReference type="Pfam" id="PF01922">
    <property type="entry name" value="SRP19"/>
    <property type="match status" value="1"/>
</dbReference>
<comment type="similarity">
    <text evidence="4">Belongs to the SRP19 family.</text>
</comment>
<dbReference type="Proteomes" id="UP000002654">
    <property type="component" value="Chromosome"/>
</dbReference>
<dbReference type="STRING" id="768679.TTX_2083"/>